<dbReference type="Pfam" id="PF04325">
    <property type="entry name" value="DUF465"/>
    <property type="match status" value="1"/>
</dbReference>
<dbReference type="EMBL" id="BAAAEM010000002">
    <property type="protein sequence ID" value="GAA0473459.1"/>
    <property type="molecule type" value="Genomic_DNA"/>
</dbReference>
<keyword evidence="1" id="KW-0175">Coiled coil</keyword>
<protein>
    <recommendedName>
        <fullName evidence="4">DUF465 domain-containing protein</fullName>
    </recommendedName>
</protein>
<dbReference type="InterPro" id="IPR007420">
    <property type="entry name" value="DUF465"/>
</dbReference>
<dbReference type="InterPro" id="IPR038444">
    <property type="entry name" value="DUF465_sf"/>
</dbReference>
<proteinExistence type="predicted"/>
<reference evidence="3" key="1">
    <citation type="journal article" date="2019" name="Int. J. Syst. Evol. Microbiol.">
        <title>The Global Catalogue of Microorganisms (GCM) 10K type strain sequencing project: providing services to taxonomists for standard genome sequencing and annotation.</title>
        <authorList>
            <consortium name="The Broad Institute Genomics Platform"/>
            <consortium name="The Broad Institute Genome Sequencing Center for Infectious Disease"/>
            <person name="Wu L."/>
            <person name="Ma J."/>
        </authorList>
    </citation>
    <scope>NUCLEOTIDE SEQUENCE [LARGE SCALE GENOMIC DNA]</scope>
    <source>
        <strain evidence="3">JCM 14162</strain>
    </source>
</reference>
<accession>A0ABP3K7P2</accession>
<dbReference type="Gene3D" id="6.10.280.50">
    <property type="match status" value="1"/>
</dbReference>
<evidence type="ECO:0000256" key="1">
    <source>
        <dbReference type="SAM" id="Coils"/>
    </source>
</evidence>
<dbReference type="Proteomes" id="UP001500713">
    <property type="component" value="Unassembled WGS sequence"/>
</dbReference>
<evidence type="ECO:0008006" key="4">
    <source>
        <dbReference type="Google" id="ProtNLM"/>
    </source>
</evidence>
<organism evidence="2 3">
    <name type="scientific">Parasphingorhabdus litoris</name>
    <dbReference type="NCBI Taxonomy" id="394733"/>
    <lineage>
        <taxon>Bacteria</taxon>
        <taxon>Pseudomonadati</taxon>
        <taxon>Pseudomonadota</taxon>
        <taxon>Alphaproteobacteria</taxon>
        <taxon>Sphingomonadales</taxon>
        <taxon>Sphingomonadaceae</taxon>
        <taxon>Parasphingorhabdus</taxon>
    </lineage>
</organism>
<dbReference type="RefSeq" id="WP_229956124.1">
    <property type="nucleotide sequence ID" value="NZ_BAAAEM010000002.1"/>
</dbReference>
<sequence length="57" mass="6842">MKNYVDELVRRHRRLNRLIDNCRAAGRQQEMQQLKRIRLNIKDKIAAARRDLVPVTT</sequence>
<gene>
    <name evidence="2" type="ORF">GCM10009096_13460</name>
</gene>
<feature type="coiled-coil region" evidence="1">
    <location>
        <begin position="5"/>
        <end position="51"/>
    </location>
</feature>
<name>A0ABP3K7P2_9SPHN</name>
<evidence type="ECO:0000313" key="2">
    <source>
        <dbReference type="EMBL" id="GAA0473459.1"/>
    </source>
</evidence>
<comment type="caution">
    <text evidence="2">The sequence shown here is derived from an EMBL/GenBank/DDBJ whole genome shotgun (WGS) entry which is preliminary data.</text>
</comment>
<evidence type="ECO:0000313" key="3">
    <source>
        <dbReference type="Proteomes" id="UP001500713"/>
    </source>
</evidence>
<keyword evidence="3" id="KW-1185">Reference proteome</keyword>